<accession>A0A9Q1RES5</accession>
<keyword evidence="2" id="KW-1185">Reference proteome</keyword>
<name>A0A9Q1RES5_9SOLA</name>
<proteinExistence type="predicted"/>
<dbReference type="EMBL" id="JAJAGQ010000009">
    <property type="protein sequence ID" value="KAJ8552819.1"/>
    <property type="molecule type" value="Genomic_DNA"/>
</dbReference>
<sequence length="131" mass="14224">MKSGKQITNVHQGKQIVMGNALNNFHNGALMILNSVLGDGSSDRAEGVGGSGGHEETIRRWSEQLEEDGEEDDLPNDTTDDIIAFVDSITSSQQIDSMFDNDTNDMEDADKSLVVTELTNIPNAIAEPMEK</sequence>
<evidence type="ECO:0000313" key="2">
    <source>
        <dbReference type="Proteomes" id="UP001152561"/>
    </source>
</evidence>
<evidence type="ECO:0000313" key="1">
    <source>
        <dbReference type="EMBL" id="KAJ8552819.1"/>
    </source>
</evidence>
<dbReference type="Proteomes" id="UP001152561">
    <property type="component" value="Unassembled WGS sequence"/>
</dbReference>
<protein>
    <submittedName>
        <fullName evidence="1">Uncharacterized protein</fullName>
    </submittedName>
</protein>
<gene>
    <name evidence="1" type="ORF">K7X08_020212</name>
</gene>
<organism evidence="1 2">
    <name type="scientific">Anisodus acutangulus</name>
    <dbReference type="NCBI Taxonomy" id="402998"/>
    <lineage>
        <taxon>Eukaryota</taxon>
        <taxon>Viridiplantae</taxon>
        <taxon>Streptophyta</taxon>
        <taxon>Embryophyta</taxon>
        <taxon>Tracheophyta</taxon>
        <taxon>Spermatophyta</taxon>
        <taxon>Magnoliopsida</taxon>
        <taxon>eudicotyledons</taxon>
        <taxon>Gunneridae</taxon>
        <taxon>Pentapetalae</taxon>
        <taxon>asterids</taxon>
        <taxon>lamiids</taxon>
        <taxon>Solanales</taxon>
        <taxon>Solanaceae</taxon>
        <taxon>Solanoideae</taxon>
        <taxon>Hyoscyameae</taxon>
        <taxon>Anisodus</taxon>
    </lineage>
</organism>
<dbReference type="AlphaFoldDB" id="A0A9Q1RES5"/>
<reference evidence="2" key="1">
    <citation type="journal article" date="2023" name="Proc. Natl. Acad. Sci. U.S.A.">
        <title>Genomic and structural basis for evolution of tropane alkaloid biosynthesis.</title>
        <authorList>
            <person name="Wanga Y.-J."/>
            <person name="Taina T."/>
            <person name="Yua J.-Y."/>
            <person name="Lia J."/>
            <person name="Xua B."/>
            <person name="Chenc J."/>
            <person name="D'Auriad J.C."/>
            <person name="Huanga J.-P."/>
            <person name="Huanga S.-X."/>
        </authorList>
    </citation>
    <scope>NUCLEOTIDE SEQUENCE [LARGE SCALE GENOMIC DNA]</scope>
    <source>
        <strain evidence="2">cv. KIB-2019</strain>
    </source>
</reference>
<comment type="caution">
    <text evidence="1">The sequence shown here is derived from an EMBL/GenBank/DDBJ whole genome shotgun (WGS) entry which is preliminary data.</text>
</comment>